<gene>
    <name evidence="4" type="ORF">Bathy08g03560</name>
</gene>
<evidence type="ECO:0000259" key="3">
    <source>
        <dbReference type="Pfam" id="PF13088"/>
    </source>
</evidence>
<dbReference type="RefSeq" id="XP_007511539.1">
    <property type="nucleotide sequence ID" value="XM_007511477.1"/>
</dbReference>
<name>K8EYS9_9CHLO</name>
<protein>
    <recommendedName>
        <fullName evidence="3">Sialidase domain-containing protein</fullName>
    </recommendedName>
</protein>
<keyword evidence="2" id="KW-0812">Transmembrane</keyword>
<evidence type="ECO:0000256" key="2">
    <source>
        <dbReference type="SAM" id="Phobius"/>
    </source>
</evidence>
<sequence length="554" mass="62450">MSFVWGKATHASLSTDEKEASKMFERFDDEEEEEENDVKKQRFRRSKRCWFLCVDVVVSSLIVFAAVLVIRNDVHQVVVSNNALNENTNTKVDVHQSHHKYAFTPTNGKIAYSWVAKGHELPSETTFTGSKSSKRSFESESEFKYMHMAMPTELPDGSIAVAFQASPTEYEGSIRQALYWAISRDNGVTFSRPEMIAKDDQLPVWTPVLKVSGQRVFLLYTVSSRKCRYYDQSRNALRHSPGGDVVYKVSDDNGKTWSSGQVILSYGSEDGMPKVIANTLVELEDGSWVLPFWREPGKTCPQMKSEVKDASLLRKGSAGVIRSMDQGLTWEVFGNLTATKGESWLIENTVVERKSERRKTTKKKENNNNKGGRTNNVLVQHFRTKSGVAFVSLSRDNGKTWTEASETTLPNPNSKMHTIRIDDGDTYDAYDNVDEKTLSSSSSPSKSFFVAAYNHHPRTRDPLVLAVSKSTDGVDSWKPFAKIEPGGMREIIKPELDKSLLKPGAMQYAYPTIHWTKDGKYLLVAYSVMYGARGQLTCFGIRVARMEMKDVPRP</sequence>
<dbReference type="Pfam" id="PF13088">
    <property type="entry name" value="BNR_2"/>
    <property type="match status" value="1"/>
</dbReference>
<evidence type="ECO:0000313" key="4">
    <source>
        <dbReference type="EMBL" id="CCO17660.1"/>
    </source>
</evidence>
<keyword evidence="5" id="KW-1185">Reference proteome</keyword>
<dbReference type="PANTHER" id="PTHR43752:SF2">
    <property type="entry name" value="BNR_ASP-BOX REPEAT FAMILY PROTEIN"/>
    <property type="match status" value="1"/>
</dbReference>
<dbReference type="InterPro" id="IPR011040">
    <property type="entry name" value="Sialidase"/>
</dbReference>
<dbReference type="SUPFAM" id="SSF50939">
    <property type="entry name" value="Sialidases"/>
    <property type="match status" value="1"/>
</dbReference>
<evidence type="ECO:0000313" key="5">
    <source>
        <dbReference type="Proteomes" id="UP000198341"/>
    </source>
</evidence>
<feature type="region of interest" description="Disordered" evidence="1">
    <location>
        <begin position="355"/>
        <end position="374"/>
    </location>
</feature>
<accession>K8EYS9</accession>
<organism evidence="4 5">
    <name type="scientific">Bathycoccus prasinos</name>
    <dbReference type="NCBI Taxonomy" id="41875"/>
    <lineage>
        <taxon>Eukaryota</taxon>
        <taxon>Viridiplantae</taxon>
        <taxon>Chlorophyta</taxon>
        <taxon>Mamiellophyceae</taxon>
        <taxon>Mamiellales</taxon>
        <taxon>Bathycoccaceae</taxon>
        <taxon>Bathycoccus</taxon>
    </lineage>
</organism>
<dbReference type="KEGG" id="bpg:Bathy08g03560"/>
<dbReference type="OrthoDB" id="504663at2759"/>
<dbReference type="PANTHER" id="PTHR43752">
    <property type="entry name" value="BNR/ASP-BOX REPEAT FAMILY PROTEIN"/>
    <property type="match status" value="1"/>
</dbReference>
<evidence type="ECO:0000256" key="1">
    <source>
        <dbReference type="SAM" id="MobiDB-lite"/>
    </source>
</evidence>
<dbReference type="CDD" id="cd15482">
    <property type="entry name" value="Sialidase_non-viral"/>
    <property type="match status" value="1"/>
</dbReference>
<proteinExistence type="predicted"/>
<reference evidence="4 5" key="1">
    <citation type="submission" date="2011-10" db="EMBL/GenBank/DDBJ databases">
        <authorList>
            <person name="Genoscope - CEA"/>
        </authorList>
    </citation>
    <scope>NUCLEOTIDE SEQUENCE [LARGE SCALE GENOMIC DNA]</scope>
    <source>
        <strain evidence="4 5">RCC 1105</strain>
    </source>
</reference>
<keyword evidence="2" id="KW-0472">Membrane</keyword>
<feature type="transmembrane region" description="Helical" evidence="2">
    <location>
        <begin position="49"/>
        <end position="70"/>
    </location>
</feature>
<dbReference type="Proteomes" id="UP000198341">
    <property type="component" value="Chromosome 8"/>
</dbReference>
<dbReference type="EMBL" id="FO082271">
    <property type="protein sequence ID" value="CCO17660.1"/>
    <property type="molecule type" value="Genomic_DNA"/>
</dbReference>
<feature type="domain" description="Sialidase" evidence="3">
    <location>
        <begin position="159"/>
        <end position="520"/>
    </location>
</feature>
<dbReference type="InterPro" id="IPR036278">
    <property type="entry name" value="Sialidase_sf"/>
</dbReference>
<keyword evidence="2" id="KW-1133">Transmembrane helix</keyword>
<dbReference type="GeneID" id="19014335"/>
<dbReference type="Gene3D" id="2.120.10.10">
    <property type="match status" value="1"/>
</dbReference>
<dbReference type="AlphaFoldDB" id="K8EYS9"/>